<evidence type="ECO:0000313" key="3">
    <source>
        <dbReference type="EMBL" id="NYF96920.1"/>
    </source>
</evidence>
<dbReference type="EMBL" id="JACCAE010000001">
    <property type="protein sequence ID" value="NYF96920.1"/>
    <property type="molecule type" value="Genomic_DNA"/>
</dbReference>
<dbReference type="PANTHER" id="PTHR44154:SF1">
    <property type="entry name" value="QUINONE OXIDOREDUCTASE"/>
    <property type="match status" value="1"/>
</dbReference>
<dbReference type="InterPro" id="IPR036291">
    <property type="entry name" value="NAD(P)-bd_dom_sf"/>
</dbReference>
<sequence>MKAFVKSDPAGSSITATEVPAPEVDTDDLLVRMHAVGVGIHDSYFLPADAGPSFPIGMEGAGVVEQVGPGVTQHRPGDRVAFVNAMEAKGGTWAEYAVVNTNSLILPVPDGLDFVEAAALPVAGNTILRTLAALPGMQSGSSLFVAGGAGAIGSLAIQIARQRGWRVAASASAHNHDYMRSLGAELTVDYHDSDWPEQVRGWLGEGVDAAIAIHPGTSTETMRAVKDGGTIVPVSGDSMAVERGIRAGMIAYQADVSRELDQLMADVVSKAIHLEIERVYPFDEAADALARVQTRHARGKLVLRLP</sequence>
<dbReference type="SUPFAM" id="SSF50129">
    <property type="entry name" value="GroES-like"/>
    <property type="match status" value="1"/>
</dbReference>
<dbReference type="InterPro" id="IPR011032">
    <property type="entry name" value="GroES-like_sf"/>
</dbReference>
<dbReference type="Proteomes" id="UP000554054">
    <property type="component" value="Unassembled WGS sequence"/>
</dbReference>
<dbReference type="RefSeq" id="WP_221935212.1">
    <property type="nucleotide sequence ID" value="NZ_JACCAE010000001.1"/>
</dbReference>
<evidence type="ECO:0000259" key="2">
    <source>
        <dbReference type="SMART" id="SM00829"/>
    </source>
</evidence>
<dbReference type="CDD" id="cd05289">
    <property type="entry name" value="MDR_like_2"/>
    <property type="match status" value="1"/>
</dbReference>
<accession>A0A852VN91</accession>
<evidence type="ECO:0000256" key="1">
    <source>
        <dbReference type="ARBA" id="ARBA00022857"/>
    </source>
</evidence>
<proteinExistence type="predicted"/>
<dbReference type="InterPro" id="IPR013154">
    <property type="entry name" value="ADH-like_N"/>
</dbReference>
<feature type="domain" description="Enoyl reductase (ER)" evidence="2">
    <location>
        <begin position="11"/>
        <end position="303"/>
    </location>
</feature>
<evidence type="ECO:0000313" key="4">
    <source>
        <dbReference type="Proteomes" id="UP000554054"/>
    </source>
</evidence>
<dbReference type="Pfam" id="PF13602">
    <property type="entry name" value="ADH_zinc_N_2"/>
    <property type="match status" value="1"/>
</dbReference>
<reference evidence="3 4" key="1">
    <citation type="submission" date="2020-07" db="EMBL/GenBank/DDBJ databases">
        <title>Sequencing the genomes of 1000 actinobacteria strains.</title>
        <authorList>
            <person name="Klenk H.-P."/>
        </authorList>
    </citation>
    <scope>NUCLEOTIDE SEQUENCE [LARGE SCALE GENOMIC DNA]</scope>
    <source>
        <strain evidence="3 4">DSM 26154</strain>
    </source>
</reference>
<comment type="caution">
    <text evidence="3">The sequence shown here is derived from an EMBL/GenBank/DDBJ whole genome shotgun (WGS) entry which is preliminary data.</text>
</comment>
<organism evidence="3 4">
    <name type="scientific">Janibacter cremeus</name>
    <dbReference type="NCBI Taxonomy" id="1285192"/>
    <lineage>
        <taxon>Bacteria</taxon>
        <taxon>Bacillati</taxon>
        <taxon>Actinomycetota</taxon>
        <taxon>Actinomycetes</taxon>
        <taxon>Micrococcales</taxon>
        <taxon>Intrasporangiaceae</taxon>
        <taxon>Janibacter</taxon>
    </lineage>
</organism>
<dbReference type="Gene3D" id="3.90.180.10">
    <property type="entry name" value="Medium-chain alcohol dehydrogenases, catalytic domain"/>
    <property type="match status" value="1"/>
</dbReference>
<name>A0A852VN91_9MICO</name>
<dbReference type="GO" id="GO:0016491">
    <property type="term" value="F:oxidoreductase activity"/>
    <property type="evidence" value="ECO:0007669"/>
    <property type="project" value="InterPro"/>
</dbReference>
<gene>
    <name evidence="3" type="ORF">BJY20_000312</name>
</gene>
<protein>
    <submittedName>
        <fullName evidence="3">NADPH:quinone reductase-like Zn-dependent oxidoreductase</fullName>
    </submittedName>
</protein>
<keyword evidence="4" id="KW-1185">Reference proteome</keyword>
<dbReference type="Pfam" id="PF08240">
    <property type="entry name" value="ADH_N"/>
    <property type="match status" value="1"/>
</dbReference>
<dbReference type="InterPro" id="IPR051603">
    <property type="entry name" value="Zinc-ADH_QOR/CCCR"/>
</dbReference>
<dbReference type="PANTHER" id="PTHR44154">
    <property type="entry name" value="QUINONE OXIDOREDUCTASE"/>
    <property type="match status" value="1"/>
</dbReference>
<dbReference type="Gene3D" id="3.40.50.720">
    <property type="entry name" value="NAD(P)-binding Rossmann-like Domain"/>
    <property type="match status" value="1"/>
</dbReference>
<dbReference type="AlphaFoldDB" id="A0A852VN91"/>
<dbReference type="InterPro" id="IPR020843">
    <property type="entry name" value="ER"/>
</dbReference>
<keyword evidence="1" id="KW-0521">NADP</keyword>
<dbReference type="SMART" id="SM00829">
    <property type="entry name" value="PKS_ER"/>
    <property type="match status" value="1"/>
</dbReference>
<dbReference type="SUPFAM" id="SSF51735">
    <property type="entry name" value="NAD(P)-binding Rossmann-fold domains"/>
    <property type="match status" value="1"/>
</dbReference>